<dbReference type="Gene3D" id="1.25.10.10">
    <property type="entry name" value="Leucine-rich Repeat Variant"/>
    <property type="match status" value="2"/>
</dbReference>
<reference evidence="2" key="1">
    <citation type="submission" date="2020-10" db="EMBL/GenBank/DDBJ databases">
        <title>Unveiling of a novel bifunctional photoreceptor, Dualchrome1, isolated from a cosmopolitan green alga.</title>
        <authorList>
            <person name="Suzuki S."/>
            <person name="Kawachi M."/>
        </authorList>
    </citation>
    <scope>NUCLEOTIDE SEQUENCE</scope>
    <source>
        <strain evidence="2">NIES 2893</strain>
    </source>
</reference>
<dbReference type="OrthoDB" id="526070at2759"/>
<evidence type="ECO:0000313" key="2">
    <source>
        <dbReference type="EMBL" id="GHP12343.1"/>
    </source>
</evidence>
<dbReference type="SUPFAM" id="SSF48371">
    <property type="entry name" value="ARM repeat"/>
    <property type="match status" value="1"/>
</dbReference>
<dbReference type="InterPro" id="IPR042856">
    <property type="entry name" value="RSP14"/>
</dbReference>
<evidence type="ECO:0008006" key="4">
    <source>
        <dbReference type="Google" id="ProtNLM"/>
    </source>
</evidence>
<accession>A0A830HZX4</accession>
<comment type="caution">
    <text evidence="2">The sequence shown here is derived from an EMBL/GenBank/DDBJ whole genome shotgun (WGS) entry which is preliminary data.</text>
</comment>
<dbReference type="EMBL" id="BNJQ01000040">
    <property type="protein sequence ID" value="GHP12343.1"/>
    <property type="molecule type" value="Genomic_DNA"/>
</dbReference>
<gene>
    <name evidence="2" type="ORF">PPROV_001107100</name>
</gene>
<organism evidence="2 3">
    <name type="scientific">Pycnococcus provasolii</name>
    <dbReference type="NCBI Taxonomy" id="41880"/>
    <lineage>
        <taxon>Eukaryota</taxon>
        <taxon>Viridiplantae</taxon>
        <taxon>Chlorophyta</taxon>
        <taxon>Pseudoscourfieldiophyceae</taxon>
        <taxon>Pseudoscourfieldiales</taxon>
        <taxon>Pycnococcaceae</taxon>
        <taxon>Pycnococcus</taxon>
    </lineage>
</organism>
<dbReference type="Proteomes" id="UP000660262">
    <property type="component" value="Unassembled WGS sequence"/>
</dbReference>
<dbReference type="Pfam" id="PF00514">
    <property type="entry name" value="Arm"/>
    <property type="match status" value="1"/>
</dbReference>
<dbReference type="AlphaFoldDB" id="A0A830HZX4"/>
<dbReference type="InterPro" id="IPR000225">
    <property type="entry name" value="Armadillo"/>
</dbReference>
<protein>
    <recommendedName>
        <fullName evidence="4">Armadillo repeat-containing protein 8</fullName>
    </recommendedName>
</protein>
<dbReference type="SMART" id="SM00185">
    <property type="entry name" value="ARM"/>
    <property type="match status" value="4"/>
</dbReference>
<dbReference type="InterPro" id="IPR016024">
    <property type="entry name" value="ARM-type_fold"/>
</dbReference>
<dbReference type="PANTHER" id="PTHR15599:SF4">
    <property type="entry name" value="ARM REPEAT SUPERFAMILY PROTEIN"/>
    <property type="match status" value="1"/>
</dbReference>
<keyword evidence="3" id="KW-1185">Reference proteome</keyword>
<evidence type="ECO:0000256" key="1">
    <source>
        <dbReference type="PROSITE-ProRule" id="PRU00259"/>
    </source>
</evidence>
<dbReference type="InterPro" id="IPR011989">
    <property type="entry name" value="ARM-like"/>
</dbReference>
<proteinExistence type="predicted"/>
<evidence type="ECO:0000313" key="3">
    <source>
        <dbReference type="Proteomes" id="UP000660262"/>
    </source>
</evidence>
<feature type="repeat" description="ARM" evidence="1">
    <location>
        <begin position="259"/>
        <end position="301"/>
    </location>
</feature>
<dbReference type="PROSITE" id="PS50176">
    <property type="entry name" value="ARM_REPEAT"/>
    <property type="match status" value="1"/>
</dbReference>
<name>A0A830HZX4_9CHLO</name>
<sequence>MQTHASRHVVGEALKDRHPFKGPLMPSDVIPSEIAVAYDRRAIPKLCDVIALPDEELPADQQAHCLRVLLSLLSNQERKNDCVLNGASVSLVRLISKSTAPTVRALAARVVASLSQLLFGRHALVKAEALACLTARLADEVAEVRDEVSLALAALTNARDGDAAARADPCGVVQHCRTCAADGASSLTAKLGAVLTLSHCTRSDDGIVQALEAHVPAAIIPMLNVPTPNSAELYEAVCNCVRNICHHSPYGKVQCLEEGALPALASMLGHREAAVRRQATSALTGLALEEDAKFAVIEVAGARLVKLLHDADVDVAENALMAIHHASELPRAHAMVCDQMSPDELKLAFNIGE</sequence>
<dbReference type="PANTHER" id="PTHR15599">
    <property type="entry name" value="RTDR1"/>
    <property type="match status" value="1"/>
</dbReference>